<gene>
    <name evidence="1" type="ORF">SAMN04488081_1251</name>
</gene>
<evidence type="ECO:0000313" key="2">
    <source>
        <dbReference type="Proteomes" id="UP000198647"/>
    </source>
</evidence>
<protein>
    <submittedName>
        <fullName evidence="1">Uncharacterized protein</fullName>
    </submittedName>
</protein>
<comment type="caution">
    <text evidence="1">The sequence shown here is derived from an EMBL/GenBank/DDBJ whole genome shotgun (WGS) entry which is preliminary data.</text>
</comment>
<organism evidence="1 2">
    <name type="scientific">Salimicrobium album</name>
    <dbReference type="NCBI Taxonomy" id="50717"/>
    <lineage>
        <taxon>Bacteria</taxon>
        <taxon>Bacillati</taxon>
        <taxon>Bacillota</taxon>
        <taxon>Bacilli</taxon>
        <taxon>Bacillales</taxon>
        <taxon>Bacillaceae</taxon>
        <taxon>Salimicrobium</taxon>
    </lineage>
</organism>
<dbReference type="Proteomes" id="UP000198647">
    <property type="component" value="Unassembled WGS sequence"/>
</dbReference>
<evidence type="ECO:0000313" key="1">
    <source>
        <dbReference type="EMBL" id="SDX78902.1"/>
    </source>
</evidence>
<proteinExistence type="predicted"/>
<dbReference type="RefSeq" id="WP_176765422.1">
    <property type="nucleotide sequence ID" value="NZ_FNOS01000003.1"/>
</dbReference>
<name>A0A1H3EJF5_9BACI</name>
<sequence length="50" mass="5871">MEKVEKVVYVHQLRKEKFSIAAIVFGKRKMHKTENVYVATRIPSFISYIG</sequence>
<accession>A0A1H3EJF5</accession>
<keyword evidence="2" id="KW-1185">Reference proteome</keyword>
<reference evidence="1 2" key="1">
    <citation type="submission" date="2016-10" db="EMBL/GenBank/DDBJ databases">
        <authorList>
            <person name="Varghese N."/>
            <person name="Submissions S."/>
        </authorList>
    </citation>
    <scope>NUCLEOTIDE SEQUENCE [LARGE SCALE GENOMIC DNA]</scope>
    <source>
        <strain evidence="1 2">DSM 20748</strain>
    </source>
</reference>
<dbReference type="EMBL" id="FNOS01000003">
    <property type="protein sequence ID" value="SDX78902.1"/>
    <property type="molecule type" value="Genomic_DNA"/>
</dbReference>